<evidence type="ECO:0000259" key="4">
    <source>
        <dbReference type="SMART" id="SM00822"/>
    </source>
</evidence>
<reference evidence="5 6" key="1">
    <citation type="journal article" date="2014" name="BMC Genomics">
        <title>Comparative genomics of the major fungal agents of human and animal Sporotrichosis: Sporothrix schenckii and Sporothrix brasiliensis.</title>
        <authorList>
            <person name="Teixeira M.M."/>
            <person name="de Almeida L.G."/>
            <person name="Kubitschek-Barreira P."/>
            <person name="Alves F.L."/>
            <person name="Kioshima E.S."/>
            <person name="Abadio A.K."/>
            <person name="Fernandes L."/>
            <person name="Derengowski L.S."/>
            <person name="Ferreira K.S."/>
            <person name="Souza R.C."/>
            <person name="Ruiz J.C."/>
            <person name="de Andrade N.C."/>
            <person name="Paes H.C."/>
            <person name="Nicola A.M."/>
            <person name="Albuquerque P."/>
            <person name="Gerber A.L."/>
            <person name="Martins V.P."/>
            <person name="Peconick L.D."/>
            <person name="Neto A.V."/>
            <person name="Chaucanez C.B."/>
            <person name="Silva P.A."/>
            <person name="Cunha O.L."/>
            <person name="de Oliveira F.F."/>
            <person name="dos Santos T.C."/>
            <person name="Barros A.L."/>
            <person name="Soares M.A."/>
            <person name="de Oliveira L.M."/>
            <person name="Marini M.M."/>
            <person name="Villalobos-Duno H."/>
            <person name="Cunha M.M."/>
            <person name="de Hoog S."/>
            <person name="da Silveira J.F."/>
            <person name="Henrissat B."/>
            <person name="Nino-Vega G.A."/>
            <person name="Cisalpino P.S."/>
            <person name="Mora-Montes H.M."/>
            <person name="Almeida S.R."/>
            <person name="Stajich J.E."/>
            <person name="Lopes-Bezerra L.M."/>
            <person name="Vasconcelos A.T."/>
            <person name="Felipe M.S."/>
        </authorList>
    </citation>
    <scope>NUCLEOTIDE SEQUENCE [LARGE SCALE GENOMIC DNA]</scope>
    <source>
        <strain evidence="5 6">1099-18</strain>
    </source>
</reference>
<dbReference type="SMART" id="SM00822">
    <property type="entry name" value="PKS_KR"/>
    <property type="match status" value="1"/>
</dbReference>
<dbReference type="InterPro" id="IPR020904">
    <property type="entry name" value="Sc_DH/Rdtase_CS"/>
</dbReference>
<protein>
    <recommendedName>
        <fullName evidence="4">Ketoreductase domain-containing protein</fullName>
    </recommendedName>
</protein>
<feature type="region of interest" description="Disordered" evidence="3">
    <location>
        <begin position="331"/>
        <end position="359"/>
    </location>
</feature>
<comment type="caution">
    <text evidence="5">The sequence shown here is derived from an EMBL/GenBank/DDBJ whole genome shotgun (WGS) entry which is preliminary data.</text>
</comment>
<keyword evidence="2" id="KW-0560">Oxidoreductase</keyword>
<dbReference type="Gene3D" id="3.40.50.720">
    <property type="entry name" value="NAD(P)-binding Rossmann-like Domain"/>
    <property type="match status" value="1"/>
</dbReference>
<name>A0A0F2MBX3_SPOSC</name>
<dbReference type="InterPro" id="IPR002347">
    <property type="entry name" value="SDR_fam"/>
</dbReference>
<feature type="region of interest" description="Disordered" evidence="3">
    <location>
        <begin position="529"/>
        <end position="564"/>
    </location>
</feature>
<organism evidence="5 6">
    <name type="scientific">Sporothrix schenckii 1099-18</name>
    <dbReference type="NCBI Taxonomy" id="1397361"/>
    <lineage>
        <taxon>Eukaryota</taxon>
        <taxon>Fungi</taxon>
        <taxon>Dikarya</taxon>
        <taxon>Ascomycota</taxon>
        <taxon>Pezizomycotina</taxon>
        <taxon>Sordariomycetes</taxon>
        <taxon>Sordariomycetidae</taxon>
        <taxon>Ophiostomatales</taxon>
        <taxon>Ophiostomataceae</taxon>
        <taxon>Sporothrix</taxon>
    </lineage>
</organism>
<dbReference type="PROSITE" id="PS00061">
    <property type="entry name" value="ADH_SHORT"/>
    <property type="match status" value="1"/>
</dbReference>
<dbReference type="VEuPathDB" id="FungiDB:SPSK_01530"/>
<dbReference type="InterPro" id="IPR057326">
    <property type="entry name" value="KR_dom"/>
</dbReference>
<dbReference type="GeneID" id="27663718"/>
<evidence type="ECO:0000256" key="3">
    <source>
        <dbReference type="SAM" id="MobiDB-lite"/>
    </source>
</evidence>
<evidence type="ECO:0000256" key="1">
    <source>
        <dbReference type="ARBA" id="ARBA00022857"/>
    </source>
</evidence>
<dbReference type="PANTHER" id="PTHR43658:SF8">
    <property type="entry name" value="17-BETA-HYDROXYSTEROID DEHYDROGENASE 14-RELATED"/>
    <property type="match status" value="1"/>
</dbReference>
<evidence type="ECO:0000256" key="2">
    <source>
        <dbReference type="ARBA" id="ARBA00023002"/>
    </source>
</evidence>
<feature type="compositionally biased region" description="Low complexity" evidence="3">
    <location>
        <begin position="331"/>
        <end position="356"/>
    </location>
</feature>
<dbReference type="RefSeq" id="XP_016589879.1">
    <property type="nucleotide sequence ID" value="XM_016728441.1"/>
</dbReference>
<dbReference type="Pfam" id="PF00106">
    <property type="entry name" value="adh_short"/>
    <property type="match status" value="1"/>
</dbReference>
<evidence type="ECO:0000313" key="6">
    <source>
        <dbReference type="Proteomes" id="UP000033710"/>
    </source>
</evidence>
<dbReference type="Proteomes" id="UP000033710">
    <property type="component" value="Unassembled WGS sequence"/>
</dbReference>
<proteinExistence type="predicted"/>
<sequence length="625" mass="66974">MKIDGRTFVISGGASGLGRAVAEDLVRHGANVALLDRNEDDGQAVAAALGGDAVAKFWPVDVTDTASIAAAVAGVVAWIQGTTKKPLGGVVPAAGVGFPGLLLDRKLRPLPLAHWDVVLNINLRGTLDLVRQVLPYMGGADNVVGAPDGADQERGVVIMVASAAAFEGQMGQVAYAASKGAVAAMTLPMARDLSKHGIRVVTIAPSMFDTSMTAAMTDKVRQSLLKSMEFPPRPGRADEFAALARHAIENTMLNGVVIRLDGASRMPARFYANRFGSASPRDHFNRFSTCVAYHVSIVTRSPYPVCGVSSTWLLPSGPPQLVVRHGLSWGSGSTSNTSSAARRMAPRRSTSSRSSSLTMGPRDVLMKMESCFMRARSVRVTSPRVRSDSTVWIASTSASRNSASRDTAANVPAGRPCAAACSSAFCCVRFALHAITFMPKAWCSSFAVAAPSRPSPTVAYVLPTSPNGASPVVQGHAARHRQQQRHKVLRRAARAGHAFTLALAAVDRRHHGDAVPLKGVEVQPPVAAARRQQQREVRQAVDQRTRERRALAHGRDHRKRREARHERVLVGLRRAGMVVRQQRVGKVDDLERGRVERVKVRLGMALVVVEHGDLDGRHCGQRGLG</sequence>
<dbReference type="InterPro" id="IPR036291">
    <property type="entry name" value="NAD(P)-bd_dom_sf"/>
</dbReference>
<dbReference type="PRINTS" id="PR00081">
    <property type="entry name" value="GDHRDH"/>
</dbReference>
<keyword evidence="1" id="KW-0521">NADP</keyword>
<gene>
    <name evidence="5" type="ORF">SPSK_01530</name>
</gene>
<reference evidence="5 6" key="2">
    <citation type="journal article" date="2015" name="Eukaryot. Cell">
        <title>Asexual propagation of a virulent clone complex in a human and feline outbreak of sporotrichosis.</title>
        <authorList>
            <person name="Teixeira Mde M."/>
            <person name="Rodrigues A.M."/>
            <person name="Tsui C.K."/>
            <person name="de Almeida L.G."/>
            <person name="Van Diepeningen A.D."/>
            <person name="van den Ende B.G."/>
            <person name="Fernandes G.F."/>
            <person name="Kano R."/>
            <person name="Hamelin R.C."/>
            <person name="Lopes-Bezerra L.M."/>
            <person name="Vasconcelos A.T."/>
            <person name="de Hoog S."/>
            <person name="de Camargo Z.P."/>
            <person name="Felipe M.S."/>
        </authorList>
    </citation>
    <scope>NUCLEOTIDE SEQUENCE [LARGE SCALE GENOMIC DNA]</scope>
    <source>
        <strain evidence="5 6">1099-18</strain>
    </source>
</reference>
<dbReference type="SUPFAM" id="SSF51735">
    <property type="entry name" value="NAD(P)-binding Rossmann-fold domains"/>
    <property type="match status" value="1"/>
</dbReference>
<dbReference type="PANTHER" id="PTHR43658">
    <property type="entry name" value="SHORT-CHAIN DEHYDROGENASE/REDUCTASE"/>
    <property type="match status" value="1"/>
</dbReference>
<feature type="domain" description="Ketoreductase" evidence="4">
    <location>
        <begin position="6"/>
        <end position="206"/>
    </location>
</feature>
<dbReference type="EMBL" id="AXCR01000005">
    <property type="protein sequence ID" value="KJR87203.1"/>
    <property type="molecule type" value="Genomic_DNA"/>
</dbReference>
<evidence type="ECO:0000313" key="5">
    <source>
        <dbReference type="EMBL" id="KJR87203.1"/>
    </source>
</evidence>
<feature type="compositionally biased region" description="Basic and acidic residues" evidence="3">
    <location>
        <begin position="533"/>
        <end position="554"/>
    </location>
</feature>
<accession>A0A0F2MBX3</accession>
<dbReference type="KEGG" id="ssck:SPSK_01530"/>
<dbReference type="GO" id="GO:0016491">
    <property type="term" value="F:oxidoreductase activity"/>
    <property type="evidence" value="ECO:0007669"/>
    <property type="project" value="UniProtKB-KW"/>
</dbReference>
<dbReference type="AlphaFoldDB" id="A0A0F2MBX3"/>
<dbReference type="OrthoDB" id="3819888at2759"/>